<dbReference type="Proteomes" id="UP001155820">
    <property type="component" value="Unassembled WGS sequence"/>
</dbReference>
<protein>
    <submittedName>
        <fullName evidence="1">Uncharacterized protein</fullName>
    </submittedName>
</protein>
<dbReference type="AlphaFoldDB" id="A0AA44ERF9"/>
<reference evidence="1" key="1">
    <citation type="submission" date="2019-07" db="EMBL/GenBank/DDBJ databases">
        <title>FDA dAtabase for Regulatory Grade micrObial Sequences (FDA-ARGOS): Supporting development and validation of Infectious Disease Dx tests.</title>
        <authorList>
            <person name="Bachman M."/>
            <person name="Young C."/>
            <person name="Tallon L."/>
            <person name="Sadzewicz L."/>
            <person name="Vavikolanu K."/>
            <person name="Mehta A."/>
            <person name="Aluvathingal J."/>
            <person name="Nadendla S."/>
            <person name="Nandy P."/>
            <person name="Geyer C."/>
            <person name="Yan Y."/>
            <person name="Sichtig H."/>
        </authorList>
    </citation>
    <scope>NUCLEOTIDE SEQUENCE</scope>
    <source>
        <strain evidence="1">FDAARGOS_618</strain>
    </source>
</reference>
<sequence length="203" mass="22754">MTSSRKRRFLLLLGSGEVGAYEIPDLEINDWIAGLSALAAILAAAFAFSSARQAKRQADAVLGDVEPVFSAYQLPDDGKNYRHRVAIEIVNHNRLPLYVQSIRLEYPDWVLIHRGAEEVRDLVAALYDVVIEKKRQHVFDVPFRLAGRFSSDMPAVSTSVFNVRFLDQNQQGGFVLGFIVHYRMHGSKTVRVAFASTGFDVLD</sequence>
<evidence type="ECO:0000313" key="1">
    <source>
        <dbReference type="EMBL" id="NRF23179.1"/>
    </source>
</evidence>
<comment type="caution">
    <text evidence="1">The sequence shown here is derived from an EMBL/GenBank/DDBJ whole genome shotgun (WGS) entry which is preliminary data.</text>
</comment>
<keyword evidence="2" id="KW-1185">Reference proteome</keyword>
<gene>
    <name evidence="1" type="ORF">FOB26_29430</name>
</gene>
<dbReference type="EMBL" id="JABRWM010000006">
    <property type="protein sequence ID" value="NRF23179.1"/>
    <property type="molecule type" value="Genomic_DNA"/>
</dbReference>
<accession>A0AA44ERF9</accession>
<dbReference type="RefSeq" id="WP_172874009.1">
    <property type="nucleotide sequence ID" value="NZ_JABRWL010000006.1"/>
</dbReference>
<evidence type="ECO:0000313" key="2">
    <source>
        <dbReference type="Proteomes" id="UP001155820"/>
    </source>
</evidence>
<organism evidence="1 2">
    <name type="scientific">Agrobacterium pusense</name>
    <dbReference type="NCBI Taxonomy" id="648995"/>
    <lineage>
        <taxon>Bacteria</taxon>
        <taxon>Pseudomonadati</taxon>
        <taxon>Pseudomonadota</taxon>
        <taxon>Alphaproteobacteria</taxon>
        <taxon>Hyphomicrobiales</taxon>
        <taxon>Rhizobiaceae</taxon>
        <taxon>Rhizobium/Agrobacterium group</taxon>
        <taxon>Agrobacterium</taxon>
    </lineage>
</organism>
<name>A0AA44ERF9_9HYPH</name>
<proteinExistence type="predicted"/>